<dbReference type="SUPFAM" id="SSF53187">
    <property type="entry name" value="Zn-dependent exopeptidases"/>
    <property type="match status" value="1"/>
</dbReference>
<dbReference type="GO" id="GO:0008235">
    <property type="term" value="F:metalloexopeptidase activity"/>
    <property type="evidence" value="ECO:0007669"/>
    <property type="project" value="InterPro"/>
</dbReference>
<gene>
    <name evidence="3" type="ORF">EJV47_12980</name>
</gene>
<dbReference type="InterPro" id="IPR007484">
    <property type="entry name" value="Peptidase_M28"/>
</dbReference>
<protein>
    <submittedName>
        <fullName evidence="3">M20/M25/M40 family metallo-hydrolase</fullName>
    </submittedName>
</protein>
<evidence type="ECO:0000313" key="4">
    <source>
        <dbReference type="Proteomes" id="UP000282184"/>
    </source>
</evidence>
<dbReference type="PANTHER" id="PTHR12147">
    <property type="entry name" value="METALLOPEPTIDASE M28 FAMILY MEMBER"/>
    <property type="match status" value="1"/>
</dbReference>
<keyword evidence="3" id="KW-0378">Hydrolase</keyword>
<feature type="signal peptide" evidence="1">
    <location>
        <begin position="1"/>
        <end position="16"/>
    </location>
</feature>
<keyword evidence="4" id="KW-1185">Reference proteome</keyword>
<dbReference type="EMBL" id="RXOF01000006">
    <property type="protein sequence ID" value="RTQ49720.1"/>
    <property type="molecule type" value="Genomic_DNA"/>
</dbReference>
<proteinExistence type="predicted"/>
<evidence type="ECO:0000259" key="2">
    <source>
        <dbReference type="Pfam" id="PF04389"/>
    </source>
</evidence>
<keyword evidence="1" id="KW-0732">Signal</keyword>
<reference evidence="3 4" key="1">
    <citation type="submission" date="2018-12" db="EMBL/GenBank/DDBJ databases">
        <title>Hymenobacter gummosus sp. nov., isolated from a spring.</title>
        <authorList>
            <person name="Nie L."/>
        </authorList>
    </citation>
    <scope>NUCLEOTIDE SEQUENCE [LARGE SCALE GENOMIC DNA]</scope>
    <source>
        <strain evidence="3 4">KCTC 52166</strain>
    </source>
</reference>
<dbReference type="OrthoDB" id="844214at2"/>
<dbReference type="AlphaFoldDB" id="A0A431U2W6"/>
<name>A0A431U2W6_9BACT</name>
<feature type="domain" description="Peptidase M28" evidence="2">
    <location>
        <begin position="218"/>
        <end position="421"/>
    </location>
</feature>
<dbReference type="Gene3D" id="3.40.630.10">
    <property type="entry name" value="Zn peptidases"/>
    <property type="match status" value="1"/>
</dbReference>
<dbReference type="GO" id="GO:0006508">
    <property type="term" value="P:proteolysis"/>
    <property type="evidence" value="ECO:0007669"/>
    <property type="project" value="InterPro"/>
</dbReference>
<dbReference type="PANTHER" id="PTHR12147:SF26">
    <property type="entry name" value="PEPTIDASE M28 DOMAIN-CONTAINING PROTEIN"/>
    <property type="match status" value="1"/>
</dbReference>
<dbReference type="RefSeq" id="WP_126693579.1">
    <property type="nucleotide sequence ID" value="NZ_RXOF01000006.1"/>
</dbReference>
<comment type="caution">
    <text evidence="3">The sequence shown here is derived from an EMBL/GenBank/DDBJ whole genome shotgun (WGS) entry which is preliminary data.</text>
</comment>
<feature type="chain" id="PRO_5019077113" evidence="1">
    <location>
        <begin position="17"/>
        <end position="444"/>
    </location>
</feature>
<dbReference type="InterPro" id="IPR045175">
    <property type="entry name" value="M28_fam"/>
</dbReference>
<accession>A0A431U2W6</accession>
<evidence type="ECO:0000256" key="1">
    <source>
        <dbReference type="SAM" id="SignalP"/>
    </source>
</evidence>
<organism evidence="3 4">
    <name type="scientific">Hymenobacter gummosus</name>
    <dbReference type="NCBI Taxonomy" id="1776032"/>
    <lineage>
        <taxon>Bacteria</taxon>
        <taxon>Pseudomonadati</taxon>
        <taxon>Bacteroidota</taxon>
        <taxon>Cytophagia</taxon>
        <taxon>Cytophagales</taxon>
        <taxon>Hymenobacteraceae</taxon>
        <taxon>Hymenobacter</taxon>
    </lineage>
</organism>
<sequence length="444" mass="47392">MKRLLLGLLLAGATQAAIGQKAAKPAKTKIDAKTIERVEKTLADDKLRGRALNTGAAEAAQFLAGEFQRIGLQPLPGLTSFEQKFPAWEVRVGRVQATLNGAPVAAENVVVISGQEQVSWASGQAGAPRVVVIGPQADFRKEVGPLLWAKDNVLILIDPAHAQRFKSLAHRFGEGSQFHPERPAANTIAAILAPGTPAETATYQLSAATSIKQLEIKNIVGVLPGRDKDKAAEQVIFSAHYDHIGILPAVAGDSIANGADDDASGTTAVVALAEHFKKTKQNARTLIFVAFTAEEIGGFGSQHFSKQLDAAKVVAMFNIEMIGKVSKFGPGAAFITGFDKSDFGPILQRNLQGSTFKFEPDPYPEQQLFYRSDNATLARLGVPAHSISTDQIPTDKLYHSVDDEVESLDLKNMTAVIEAIAVSSRGIVAGTDTPTRIKDAGERK</sequence>
<dbReference type="Pfam" id="PF04389">
    <property type="entry name" value="Peptidase_M28"/>
    <property type="match status" value="1"/>
</dbReference>
<dbReference type="Proteomes" id="UP000282184">
    <property type="component" value="Unassembled WGS sequence"/>
</dbReference>
<evidence type="ECO:0000313" key="3">
    <source>
        <dbReference type="EMBL" id="RTQ49720.1"/>
    </source>
</evidence>